<dbReference type="Pfam" id="PF13517">
    <property type="entry name" value="FG-GAP_3"/>
    <property type="match status" value="1"/>
</dbReference>
<dbReference type="RefSeq" id="WP_216925666.1">
    <property type="nucleotide sequence ID" value="NZ_JAHOPC010000009.1"/>
</dbReference>
<comment type="caution">
    <text evidence="2">The sequence shown here is derived from an EMBL/GenBank/DDBJ whole genome shotgun (WGS) entry which is preliminary data.</text>
</comment>
<keyword evidence="1" id="KW-0732">Signal</keyword>
<proteinExistence type="predicted"/>
<name>A0ABS6I7X5_9MICC</name>
<dbReference type="PANTHER" id="PTHR44103">
    <property type="entry name" value="PROPROTEIN CONVERTASE P"/>
    <property type="match status" value="1"/>
</dbReference>
<dbReference type="InterPro" id="IPR013517">
    <property type="entry name" value="FG-GAP"/>
</dbReference>
<dbReference type="EMBL" id="JAHOPC010000009">
    <property type="protein sequence ID" value="MBU8867535.1"/>
    <property type="molecule type" value="Genomic_DNA"/>
</dbReference>
<sequence>MILSAVVAMTLTQPAMAAPARADDSWHNFIQLWWDWGVVYSDLVTITDQGGVIVYEGKPGWEGQGLGPGNTVVLDADALVTPGDWDGNAQADWMFRSSDGGLYLRTGIGGADAEQVGWGWDVMTAMVSPGDWNGDGASDVLARDGAGVLWMYRGDGSGGWLPGRTQVGSGWNIMASIFSGRDFNADGKPDVLAVDTGGAMWLYPGNGTGGWMSRVQVGWGWQKMDLIAAPGDFDYDGHADVIARDIAGSMWLYPGNGAGSFTWTRRLLNIPTPALFG</sequence>
<evidence type="ECO:0000256" key="1">
    <source>
        <dbReference type="SAM" id="SignalP"/>
    </source>
</evidence>
<feature type="chain" id="PRO_5045640637" evidence="1">
    <location>
        <begin position="18"/>
        <end position="277"/>
    </location>
</feature>
<feature type="signal peptide" evidence="1">
    <location>
        <begin position="1"/>
        <end position="17"/>
    </location>
</feature>
<evidence type="ECO:0000313" key="2">
    <source>
        <dbReference type="EMBL" id="MBU8867535.1"/>
    </source>
</evidence>
<accession>A0ABS6I7X5</accession>
<organism evidence="2 3">
    <name type="scientific">Paenarthrobacter aromaticivorans</name>
    <dbReference type="NCBI Taxonomy" id="2849150"/>
    <lineage>
        <taxon>Bacteria</taxon>
        <taxon>Bacillati</taxon>
        <taxon>Actinomycetota</taxon>
        <taxon>Actinomycetes</taxon>
        <taxon>Micrococcales</taxon>
        <taxon>Micrococcaceae</taxon>
        <taxon>Paenarthrobacter</taxon>
    </lineage>
</organism>
<keyword evidence="3" id="KW-1185">Reference proteome</keyword>
<reference evidence="2 3" key="1">
    <citation type="submission" date="2021-06" db="EMBL/GenBank/DDBJ databases">
        <authorList>
            <person name="Jeong J.W."/>
        </authorList>
    </citation>
    <scope>NUCLEOTIDE SEQUENCE [LARGE SCALE GENOMIC DNA]</scope>
    <source>
        <strain evidence="2 3">MMS21-TAE1-1</strain>
    </source>
</reference>
<evidence type="ECO:0000313" key="3">
    <source>
        <dbReference type="Proteomes" id="UP000824166"/>
    </source>
</evidence>
<gene>
    <name evidence="2" type="ORF">KSW38_14685</name>
</gene>
<dbReference type="PANTHER" id="PTHR44103:SF1">
    <property type="entry name" value="PROPROTEIN CONVERTASE P"/>
    <property type="match status" value="1"/>
</dbReference>
<protein>
    <submittedName>
        <fullName evidence="2">VCBS repeat-containing protein</fullName>
    </submittedName>
</protein>
<dbReference type="Proteomes" id="UP000824166">
    <property type="component" value="Unassembled WGS sequence"/>
</dbReference>